<evidence type="ECO:0000313" key="8">
    <source>
        <dbReference type="EnsemblPlants" id="LPERR10G11470.1"/>
    </source>
</evidence>
<feature type="domain" description="R13L1/DRL21-like LRR repeat region" evidence="7">
    <location>
        <begin position="594"/>
        <end position="714"/>
    </location>
</feature>
<reference evidence="8" key="3">
    <citation type="submission" date="2015-04" db="UniProtKB">
        <authorList>
            <consortium name="EnsemblPlants"/>
        </authorList>
    </citation>
    <scope>IDENTIFICATION</scope>
</reference>
<dbReference type="Gramene" id="LPERR10G11470.1">
    <property type="protein sequence ID" value="LPERR10G11470.1"/>
    <property type="gene ID" value="LPERR10G11470"/>
</dbReference>
<dbReference type="InterPro" id="IPR002182">
    <property type="entry name" value="NB-ARC"/>
</dbReference>
<dbReference type="InterPro" id="IPR032675">
    <property type="entry name" value="LRR_dom_sf"/>
</dbReference>
<dbReference type="Pfam" id="PF23559">
    <property type="entry name" value="WHD_DRP"/>
    <property type="match status" value="1"/>
</dbReference>
<evidence type="ECO:0000256" key="3">
    <source>
        <dbReference type="ARBA" id="ARBA00022821"/>
    </source>
</evidence>
<protein>
    <submittedName>
        <fullName evidence="8">Uncharacterized protein</fullName>
    </submittedName>
</protein>
<dbReference type="GO" id="GO:0006952">
    <property type="term" value="P:defense response"/>
    <property type="evidence" value="ECO:0007669"/>
    <property type="project" value="UniProtKB-KW"/>
</dbReference>
<evidence type="ECO:0000256" key="2">
    <source>
        <dbReference type="ARBA" id="ARBA00022737"/>
    </source>
</evidence>
<dbReference type="Gene3D" id="3.80.10.10">
    <property type="entry name" value="Ribonuclease Inhibitor"/>
    <property type="match status" value="2"/>
</dbReference>
<keyword evidence="2" id="KW-0677">Repeat</keyword>
<dbReference type="Pfam" id="PF00931">
    <property type="entry name" value="NB-ARC"/>
    <property type="match status" value="1"/>
</dbReference>
<evidence type="ECO:0000313" key="9">
    <source>
        <dbReference type="Proteomes" id="UP000032180"/>
    </source>
</evidence>
<dbReference type="HOGENOM" id="CLU_000837_8_8_1"/>
<evidence type="ECO:0000259" key="7">
    <source>
        <dbReference type="Pfam" id="PF25019"/>
    </source>
</evidence>
<accession>A0A0D9XLA9</accession>
<reference evidence="8 9" key="1">
    <citation type="submission" date="2012-08" db="EMBL/GenBank/DDBJ databases">
        <title>Oryza genome evolution.</title>
        <authorList>
            <person name="Wing R.A."/>
        </authorList>
    </citation>
    <scope>NUCLEOTIDE SEQUENCE</scope>
</reference>
<feature type="domain" description="NB-ARC" evidence="4">
    <location>
        <begin position="83"/>
        <end position="251"/>
    </location>
</feature>
<dbReference type="Proteomes" id="UP000032180">
    <property type="component" value="Chromosome 10"/>
</dbReference>
<dbReference type="AlphaFoldDB" id="A0A0D9XLA9"/>
<keyword evidence="1" id="KW-0433">Leucine-rich repeat</keyword>
<dbReference type="SUPFAM" id="SSF52058">
    <property type="entry name" value="L domain-like"/>
    <property type="match status" value="2"/>
</dbReference>
<dbReference type="Pfam" id="PF25019">
    <property type="entry name" value="LRR_R13L1-DRL21"/>
    <property type="match status" value="1"/>
</dbReference>
<feature type="domain" description="Disease resistance R13L4/SHOC-2-like LRR" evidence="6">
    <location>
        <begin position="472"/>
        <end position="563"/>
    </location>
</feature>
<dbReference type="Gene3D" id="1.10.10.10">
    <property type="entry name" value="Winged helix-like DNA-binding domain superfamily/Winged helix DNA-binding domain"/>
    <property type="match status" value="1"/>
</dbReference>
<dbReference type="InterPro" id="IPR055414">
    <property type="entry name" value="LRR_R13L4/SHOC2-like"/>
</dbReference>
<dbReference type="InterPro" id="IPR058922">
    <property type="entry name" value="WHD_DRP"/>
</dbReference>
<dbReference type="PANTHER" id="PTHR36766:SF40">
    <property type="entry name" value="DISEASE RESISTANCE PROTEIN RGA3"/>
    <property type="match status" value="1"/>
</dbReference>
<feature type="domain" description="Disease resistance protein winged helix" evidence="5">
    <location>
        <begin position="334"/>
        <end position="402"/>
    </location>
</feature>
<dbReference type="GO" id="GO:0043531">
    <property type="term" value="F:ADP binding"/>
    <property type="evidence" value="ECO:0007669"/>
    <property type="project" value="InterPro"/>
</dbReference>
<name>A0A0D9XLA9_9ORYZ</name>
<dbReference type="InterPro" id="IPR027417">
    <property type="entry name" value="P-loop_NTPase"/>
</dbReference>
<sequence>MSMAISRLLWAFRSASYLNISTFPMAAIADLLKKELLQLGNDFNAKQKRLASYVPMIQAVLTGAGKTPLSEQQKIWLTDLKDDDQDKIVKMLLQSDLKRNVEVLPILGEAYIGKTTVAQLIMNDERVSRHFDRTLWVHVSRDFNIERITAYILESLGGGPFHSINFDTLQTNLRGQLQGRRFLLVLDDCWEENWHNWEKLQHPLLNGAVGSKIIVTARSSAVARVLGPSKFYQLRSLPDEDCWLLFRQYAQAYPLNCRLIKEQVIRKCKGIPFIAASLGHKVRLEEDRRKWASILQGEDWSSNSNDFKRALQLSYEQLDSHLKPCFAYSSIVSQKFQFEEEWLIQLWMAQGLIQPNPNSNEPMEDTGRSYFSTLVEQSFFQRAHITGEQHSYCLSWMMHDLALGVSAEECHTMEGSCTLPEQVRHLTVVFRKEIATNLFEKIPRSESLHTLIIMGGSSDFSMNIPDDLGVRFARLRALDFSNFGISDLPESIGKLKHLRCLQLRGTKIKCLPESICSLYNLQTLGLRDCYELSGLPGKISNISKLRHIDLAMTCNPCQYVCSLRCMPKGIGSLTDLQTLSRFVISQRRTDKTDISELANLNNLHGQLIISNLHLVKDSEEALQARLASKQFLKKLELSWGDKVRQTEQILERLNPSSSIEELTISGYSGITCPSWLWSPDYRNLVTMRLYDFKNCNVVPPLGQLPKLENLHLKGWSGLTSMNCSNFCGRSTDAFQSLKKLHFEKLDNFQIWGGSERCAFPALLELVLENCSNLEKLTHYLPSLTKITVEGSLKFDGLWNFPSLKYVNVIASGEWIWKSWGSLSSPISITLCALPTVEFPLGLGWTHPSLQCLEISHCESLKYIPKDWPPRNLNHLSVKHCSQLRELPSGIRRLQALEDIEIIDCPGLTRLPDMDGLTSLLRLEISDCGSILCLPRLPSSVQFLSINKCPQLSSSCKNEHSEDHWKINRIFSVWIDGDQVFSSADEPRFVIPAKLQ</sequence>
<dbReference type="eggNOG" id="KOG4658">
    <property type="taxonomic scope" value="Eukaryota"/>
</dbReference>
<dbReference type="Pfam" id="PF23598">
    <property type="entry name" value="LRR_14"/>
    <property type="match status" value="1"/>
</dbReference>
<proteinExistence type="predicted"/>
<dbReference type="EnsemblPlants" id="LPERR10G11470.1">
    <property type="protein sequence ID" value="LPERR10G11470.1"/>
    <property type="gene ID" value="LPERR10G11470"/>
</dbReference>
<dbReference type="InterPro" id="IPR056789">
    <property type="entry name" value="LRR_R13L1-DRL21"/>
</dbReference>
<dbReference type="SUPFAM" id="SSF52540">
    <property type="entry name" value="P-loop containing nucleoside triphosphate hydrolases"/>
    <property type="match status" value="1"/>
</dbReference>
<organism evidence="8 9">
    <name type="scientific">Leersia perrieri</name>
    <dbReference type="NCBI Taxonomy" id="77586"/>
    <lineage>
        <taxon>Eukaryota</taxon>
        <taxon>Viridiplantae</taxon>
        <taxon>Streptophyta</taxon>
        <taxon>Embryophyta</taxon>
        <taxon>Tracheophyta</taxon>
        <taxon>Spermatophyta</taxon>
        <taxon>Magnoliopsida</taxon>
        <taxon>Liliopsida</taxon>
        <taxon>Poales</taxon>
        <taxon>Poaceae</taxon>
        <taxon>BOP clade</taxon>
        <taxon>Oryzoideae</taxon>
        <taxon>Oryzeae</taxon>
        <taxon>Oryzinae</taxon>
        <taxon>Leersia</taxon>
    </lineage>
</organism>
<dbReference type="STRING" id="77586.A0A0D9XLA9"/>
<evidence type="ECO:0000259" key="6">
    <source>
        <dbReference type="Pfam" id="PF23598"/>
    </source>
</evidence>
<dbReference type="PANTHER" id="PTHR36766">
    <property type="entry name" value="PLANT BROAD-SPECTRUM MILDEW RESISTANCE PROTEIN RPW8"/>
    <property type="match status" value="1"/>
</dbReference>
<evidence type="ECO:0000259" key="5">
    <source>
        <dbReference type="Pfam" id="PF23559"/>
    </source>
</evidence>
<reference evidence="9" key="2">
    <citation type="submission" date="2013-12" db="EMBL/GenBank/DDBJ databases">
        <authorList>
            <person name="Yu Y."/>
            <person name="Lee S."/>
            <person name="de Baynast K."/>
            <person name="Wissotski M."/>
            <person name="Liu L."/>
            <person name="Talag J."/>
            <person name="Goicoechea J."/>
            <person name="Angelova A."/>
            <person name="Jetty R."/>
            <person name="Kudrna D."/>
            <person name="Golser W."/>
            <person name="Rivera L."/>
            <person name="Zhang J."/>
            <person name="Wing R."/>
        </authorList>
    </citation>
    <scope>NUCLEOTIDE SEQUENCE</scope>
</reference>
<evidence type="ECO:0000259" key="4">
    <source>
        <dbReference type="Pfam" id="PF00931"/>
    </source>
</evidence>
<keyword evidence="9" id="KW-1185">Reference proteome</keyword>
<keyword evidence="3" id="KW-0611">Plant defense</keyword>
<evidence type="ECO:0000256" key="1">
    <source>
        <dbReference type="ARBA" id="ARBA00022614"/>
    </source>
</evidence>
<dbReference type="InterPro" id="IPR036388">
    <property type="entry name" value="WH-like_DNA-bd_sf"/>
</dbReference>
<dbReference type="PRINTS" id="PR00364">
    <property type="entry name" value="DISEASERSIST"/>
</dbReference>
<dbReference type="Gene3D" id="3.40.50.300">
    <property type="entry name" value="P-loop containing nucleotide triphosphate hydrolases"/>
    <property type="match status" value="1"/>
</dbReference>